<dbReference type="Gene3D" id="3.40.50.300">
    <property type="entry name" value="P-loop containing nucleotide triphosphate hydrolases"/>
    <property type="match status" value="1"/>
</dbReference>
<feature type="domain" description="Helicase C-terminal" evidence="2">
    <location>
        <begin position="75"/>
        <end position="231"/>
    </location>
</feature>
<dbReference type="PANTHER" id="PTHR10799">
    <property type="entry name" value="SNF2/RAD54 HELICASE FAMILY"/>
    <property type="match status" value="1"/>
</dbReference>
<dbReference type="CDD" id="cd18793">
    <property type="entry name" value="SF2_C_SNF"/>
    <property type="match status" value="1"/>
</dbReference>
<dbReference type="PROSITE" id="PS51194">
    <property type="entry name" value="HELICASE_CTER"/>
    <property type="match status" value="1"/>
</dbReference>
<dbReference type="InterPro" id="IPR001650">
    <property type="entry name" value="Helicase_C-like"/>
</dbReference>
<evidence type="ECO:0000256" key="1">
    <source>
        <dbReference type="ARBA" id="ARBA00022801"/>
    </source>
</evidence>
<gene>
    <name evidence="3" type="ORF">S01H4_16624</name>
</gene>
<dbReference type="SMART" id="SM00490">
    <property type="entry name" value="HELICc"/>
    <property type="match status" value="1"/>
</dbReference>
<name>X1A6N6_9ZZZZ</name>
<protein>
    <recommendedName>
        <fullName evidence="2">Helicase C-terminal domain-containing protein</fullName>
    </recommendedName>
</protein>
<reference evidence="3" key="1">
    <citation type="journal article" date="2014" name="Front. Microbiol.">
        <title>High frequency of phylogenetically diverse reductive dehalogenase-homologous genes in deep subseafloor sedimentary metagenomes.</title>
        <authorList>
            <person name="Kawai M."/>
            <person name="Futagami T."/>
            <person name="Toyoda A."/>
            <person name="Takaki Y."/>
            <person name="Nishi S."/>
            <person name="Hori S."/>
            <person name="Arai W."/>
            <person name="Tsubouchi T."/>
            <person name="Morono Y."/>
            <person name="Uchiyama I."/>
            <person name="Ito T."/>
            <person name="Fujiyama A."/>
            <person name="Inagaki F."/>
            <person name="Takami H."/>
        </authorList>
    </citation>
    <scope>NUCLEOTIDE SEQUENCE</scope>
    <source>
        <strain evidence="3">Expedition CK06-06</strain>
    </source>
</reference>
<evidence type="ECO:0000313" key="3">
    <source>
        <dbReference type="EMBL" id="GAG55861.1"/>
    </source>
</evidence>
<feature type="non-terminal residue" evidence="3">
    <location>
        <position position="1"/>
    </location>
</feature>
<keyword evidence="1" id="KW-0378">Hydrolase</keyword>
<evidence type="ECO:0000259" key="2">
    <source>
        <dbReference type="PROSITE" id="PS51194"/>
    </source>
</evidence>
<accession>X1A6N6</accession>
<dbReference type="AlphaFoldDB" id="X1A6N6"/>
<dbReference type="Pfam" id="PF00271">
    <property type="entry name" value="Helicase_C"/>
    <property type="match status" value="1"/>
</dbReference>
<comment type="caution">
    <text evidence="3">The sequence shown here is derived from an EMBL/GenBank/DDBJ whole genome shotgun (WGS) entry which is preliminary data.</text>
</comment>
<organism evidence="3">
    <name type="scientific">marine sediment metagenome</name>
    <dbReference type="NCBI Taxonomy" id="412755"/>
    <lineage>
        <taxon>unclassified sequences</taxon>
        <taxon>metagenomes</taxon>
        <taxon>ecological metagenomes</taxon>
    </lineage>
</organism>
<dbReference type="InterPro" id="IPR049730">
    <property type="entry name" value="SNF2/RAD54-like_C"/>
</dbReference>
<dbReference type="GO" id="GO:0016787">
    <property type="term" value="F:hydrolase activity"/>
    <property type="evidence" value="ECO:0007669"/>
    <property type="project" value="UniProtKB-KW"/>
</dbReference>
<proteinExistence type="predicted"/>
<sequence length="240" mass="28187">EKIYIDKYVQIKGRQKIIYTQLKKELYIEITNIDGERIIDESSELLKKLLRLAQIASNPFLVDKAYDETPAKFPLLDALVESILEQKEKVIVWSCFVENIRILYRRYRRLGSLILYGDIPIEKRNEIVKQFRNNKESAILIANPAAAREGLTLTVANNAIYLDRNFNLVDYLQSQDRIHRISQTKECRIYKLIAKNTIDEYVDELIYKKHKLAEYVQGDIDNINVEKEFMTKEQLLEIVG</sequence>
<dbReference type="EMBL" id="BART01007295">
    <property type="protein sequence ID" value="GAG55861.1"/>
    <property type="molecule type" value="Genomic_DNA"/>
</dbReference>
<dbReference type="SUPFAM" id="SSF52540">
    <property type="entry name" value="P-loop containing nucleoside triphosphate hydrolases"/>
    <property type="match status" value="1"/>
</dbReference>
<dbReference type="InterPro" id="IPR027417">
    <property type="entry name" value="P-loop_NTPase"/>
</dbReference>